<feature type="transmembrane region" description="Helical" evidence="1">
    <location>
        <begin position="7"/>
        <end position="27"/>
    </location>
</feature>
<keyword evidence="3" id="KW-1185">Reference proteome</keyword>
<comment type="caution">
    <text evidence="2">The sequence shown here is derived from an EMBL/GenBank/DDBJ whole genome shotgun (WGS) entry which is preliminary data.</text>
</comment>
<accession>A0ABW3Y2L5</accession>
<keyword evidence="1" id="KW-1133">Transmembrane helix</keyword>
<gene>
    <name evidence="2" type="ORF">ACFQ39_10670</name>
</gene>
<proteinExistence type="predicted"/>
<name>A0ABW3Y2L5_9FLAO</name>
<dbReference type="Proteomes" id="UP001597201">
    <property type="component" value="Unassembled WGS sequence"/>
</dbReference>
<dbReference type="RefSeq" id="WP_377178862.1">
    <property type="nucleotide sequence ID" value="NZ_JBHTMY010000003.1"/>
</dbReference>
<feature type="transmembrane region" description="Helical" evidence="1">
    <location>
        <begin position="33"/>
        <end position="56"/>
    </location>
</feature>
<keyword evidence="1" id="KW-0472">Membrane</keyword>
<feature type="transmembrane region" description="Helical" evidence="1">
    <location>
        <begin position="68"/>
        <end position="85"/>
    </location>
</feature>
<dbReference type="EMBL" id="JBHTMY010000003">
    <property type="protein sequence ID" value="MFD1316082.1"/>
    <property type="molecule type" value="Genomic_DNA"/>
</dbReference>
<reference evidence="3" key="1">
    <citation type="journal article" date="2019" name="Int. J. Syst. Evol. Microbiol.">
        <title>The Global Catalogue of Microorganisms (GCM) 10K type strain sequencing project: providing services to taxonomists for standard genome sequencing and annotation.</title>
        <authorList>
            <consortium name="The Broad Institute Genomics Platform"/>
            <consortium name="The Broad Institute Genome Sequencing Center for Infectious Disease"/>
            <person name="Wu L."/>
            <person name="Ma J."/>
        </authorList>
    </citation>
    <scope>NUCLEOTIDE SEQUENCE [LARGE SCALE GENOMIC DNA]</scope>
    <source>
        <strain evidence="3">CCUG 61485</strain>
    </source>
</reference>
<evidence type="ECO:0000256" key="1">
    <source>
        <dbReference type="SAM" id="Phobius"/>
    </source>
</evidence>
<organism evidence="2 3">
    <name type="scientific">Namhaeicola litoreus</name>
    <dbReference type="NCBI Taxonomy" id="1052145"/>
    <lineage>
        <taxon>Bacteria</taxon>
        <taxon>Pseudomonadati</taxon>
        <taxon>Bacteroidota</taxon>
        <taxon>Flavobacteriia</taxon>
        <taxon>Flavobacteriales</taxon>
        <taxon>Flavobacteriaceae</taxon>
        <taxon>Namhaeicola</taxon>
    </lineage>
</organism>
<evidence type="ECO:0000313" key="3">
    <source>
        <dbReference type="Proteomes" id="UP001597201"/>
    </source>
</evidence>
<dbReference type="Gene3D" id="1.10.3730.20">
    <property type="match status" value="1"/>
</dbReference>
<protein>
    <recommendedName>
        <fullName evidence="4">EamA-like transporter family protein</fullName>
    </recommendedName>
</protein>
<evidence type="ECO:0000313" key="2">
    <source>
        <dbReference type="EMBL" id="MFD1316082.1"/>
    </source>
</evidence>
<evidence type="ECO:0008006" key="4">
    <source>
        <dbReference type="Google" id="ProtNLM"/>
    </source>
</evidence>
<keyword evidence="1" id="KW-0812">Transmembrane</keyword>
<sequence>MELRKVLLVFSTVLVTLISALLLNYGAKMSNSLISPLGIGIISVVILVNFLKFVIWGKVYKKYDLSKSYPLVSLFFPLLYAVALYKGDAELKMTKVVGVCFILTGVWFMSRKVNI</sequence>